<keyword evidence="2" id="KW-0496">Mitochondrion</keyword>
<keyword evidence="1" id="KW-0812">Transmembrane</keyword>
<feature type="transmembrane region" description="Helical" evidence="1">
    <location>
        <begin position="52"/>
        <end position="73"/>
    </location>
</feature>
<feature type="transmembrane region" description="Helical" evidence="1">
    <location>
        <begin position="6"/>
        <end position="21"/>
    </location>
</feature>
<keyword evidence="1" id="KW-0472">Membrane</keyword>
<feature type="transmembrane region" description="Helical" evidence="1">
    <location>
        <begin position="123"/>
        <end position="145"/>
    </location>
</feature>
<accession>A0A1J0I2Z0</accession>
<reference evidence="2" key="1">
    <citation type="journal article" date="2016" name="Parasit. Vectors">
        <title>The complete mitochondrial genome of the tapeworm Cladotaenia vulturi (Cestoda: Paruterinidae): gene arrangement and phylogenetic relationships with other cestodes.</title>
        <authorList>
            <person name="Guo A."/>
        </authorList>
    </citation>
    <scope>NUCLEOTIDE SEQUENCE</scope>
</reference>
<protein>
    <submittedName>
        <fullName evidence="2">NADH dehydrogenase subunit 6</fullName>
    </submittedName>
</protein>
<sequence length="151" mass="17171">MNLMLIFFVIYFSSLISFCLINNPICHCGLLVVNALIASLICYNIFSFSWYSLLFCLVYISGVYILFIFVSVFNPNSDLISCYNINISSFLIAFAIVSIGIISSYNLIIPESSNFLCTINEGNLYVCMCTTLIFGFIILSLIMSFKMNYYR</sequence>
<proteinExistence type="predicted"/>
<dbReference type="EMBL" id="KU559932">
    <property type="protein sequence ID" value="APC62888.1"/>
    <property type="molecule type" value="Genomic_DNA"/>
</dbReference>
<organism evidence="2">
    <name type="scientific">Cladotaenia vulturi</name>
    <dbReference type="NCBI Taxonomy" id="1917734"/>
    <lineage>
        <taxon>Eukaryota</taxon>
        <taxon>Metazoa</taxon>
        <taxon>Spiralia</taxon>
        <taxon>Lophotrochozoa</taxon>
        <taxon>Platyhelminthes</taxon>
        <taxon>Cestoda</taxon>
        <taxon>Eucestoda</taxon>
        <taxon>Cyclophyllidea</taxon>
        <taxon>Paruterinidae</taxon>
        <taxon>Cladotaenia</taxon>
    </lineage>
</organism>
<gene>
    <name evidence="2" type="primary">nad6</name>
</gene>
<geneLocation type="mitochondrion" evidence="2"/>
<dbReference type="AlphaFoldDB" id="A0A1J0I2Z0"/>
<evidence type="ECO:0000256" key="1">
    <source>
        <dbReference type="SAM" id="Phobius"/>
    </source>
</evidence>
<name>A0A1J0I2Z0_9CEST</name>
<feature type="transmembrane region" description="Helical" evidence="1">
    <location>
        <begin position="85"/>
        <end position="108"/>
    </location>
</feature>
<evidence type="ECO:0000313" key="2">
    <source>
        <dbReference type="EMBL" id="APC62888.1"/>
    </source>
</evidence>
<keyword evidence="1" id="KW-1133">Transmembrane helix</keyword>
<feature type="transmembrane region" description="Helical" evidence="1">
    <location>
        <begin position="28"/>
        <end position="46"/>
    </location>
</feature>
<dbReference type="RefSeq" id="YP_009327969.1">
    <property type="nucleotide sequence ID" value="NC_032067.1"/>
</dbReference>